<sequence length="199" mass="22350">MDEIEGASANFRATNLPANFSDNELERLVAETVKQEKTALAVLIKVGLSGSGAPAVVPNLYKLISNVYDGFHPDFKRLSNEKIHSVLNNGAKFCLCYLQFMANLNQINHCRQSTLRQILFWDDIDKDLARLQRKSTTYGVAYAQLIYRLAKAVWDGKKTVKDAEQEEDKQQPPSKEEIEACMAVINQDRGNQEVDLGLS</sequence>
<reference evidence="2" key="4">
    <citation type="submission" date="2025-05" db="UniProtKB">
        <authorList>
            <consortium name="EnsemblFungi"/>
        </authorList>
    </citation>
    <scope>IDENTIFICATION</scope>
    <source>
        <strain evidence="2">isolate 1-1 / race 1 (BBBD)</strain>
    </source>
</reference>
<evidence type="ECO:0000313" key="1">
    <source>
        <dbReference type="EMBL" id="OAV92874.1"/>
    </source>
</evidence>
<dbReference type="EnsemblFungi" id="PTTG_27514-t43_1">
    <property type="protein sequence ID" value="PTTG_27514-t43_1-p1"/>
    <property type="gene ID" value="PTTG_27514"/>
</dbReference>
<dbReference type="EMBL" id="ADAS02000058">
    <property type="protein sequence ID" value="OAV92874.1"/>
    <property type="molecule type" value="Genomic_DNA"/>
</dbReference>
<evidence type="ECO:0000313" key="3">
    <source>
        <dbReference type="Proteomes" id="UP000005240"/>
    </source>
</evidence>
<name>A0A180GK14_PUCT1</name>
<reference evidence="2 3" key="3">
    <citation type="journal article" date="2017" name="G3 (Bethesda)">
        <title>Comparative analysis highlights variable genome content of wheat rusts and divergence of the mating loci.</title>
        <authorList>
            <person name="Cuomo C.A."/>
            <person name="Bakkeren G."/>
            <person name="Khalil H.B."/>
            <person name="Panwar V."/>
            <person name="Joly D."/>
            <person name="Linning R."/>
            <person name="Sakthikumar S."/>
            <person name="Song X."/>
            <person name="Adiconis X."/>
            <person name="Fan L."/>
            <person name="Goldberg J.M."/>
            <person name="Levin J.Z."/>
            <person name="Young S."/>
            <person name="Zeng Q."/>
            <person name="Anikster Y."/>
            <person name="Bruce M."/>
            <person name="Wang M."/>
            <person name="Yin C."/>
            <person name="McCallum B."/>
            <person name="Szabo L.J."/>
            <person name="Hulbert S."/>
            <person name="Chen X."/>
            <person name="Fellers J.P."/>
        </authorList>
    </citation>
    <scope>NUCLEOTIDE SEQUENCE</scope>
    <source>
        <strain evidence="3">Isolate 1-1 / race 1 (BBBD)</strain>
        <strain evidence="2">isolate 1-1 / race 1 (BBBD)</strain>
    </source>
</reference>
<protein>
    <submittedName>
        <fullName evidence="1 2">Uncharacterized protein</fullName>
    </submittedName>
</protein>
<gene>
    <name evidence="1" type="ORF">PTTG_27514</name>
</gene>
<dbReference type="Proteomes" id="UP000005240">
    <property type="component" value="Unassembled WGS sequence"/>
</dbReference>
<reference evidence="1" key="1">
    <citation type="submission" date="2009-11" db="EMBL/GenBank/DDBJ databases">
        <authorList>
            <consortium name="The Broad Institute Genome Sequencing Platform"/>
            <person name="Ward D."/>
            <person name="Feldgarden M."/>
            <person name="Earl A."/>
            <person name="Young S.K."/>
            <person name="Zeng Q."/>
            <person name="Koehrsen M."/>
            <person name="Alvarado L."/>
            <person name="Berlin A."/>
            <person name="Bochicchio J."/>
            <person name="Borenstein D."/>
            <person name="Chapman S.B."/>
            <person name="Chen Z."/>
            <person name="Engels R."/>
            <person name="Freedman E."/>
            <person name="Gellesch M."/>
            <person name="Goldberg J."/>
            <person name="Griggs A."/>
            <person name="Gujja S."/>
            <person name="Heilman E."/>
            <person name="Heiman D."/>
            <person name="Hepburn T."/>
            <person name="Howarth C."/>
            <person name="Jen D."/>
            <person name="Larson L."/>
            <person name="Lewis B."/>
            <person name="Mehta T."/>
            <person name="Park D."/>
            <person name="Pearson M."/>
            <person name="Roberts A."/>
            <person name="Saif S."/>
            <person name="Shea T."/>
            <person name="Shenoy N."/>
            <person name="Sisk P."/>
            <person name="Stolte C."/>
            <person name="Sykes S."/>
            <person name="Thomson T."/>
            <person name="Walk T."/>
            <person name="White J."/>
            <person name="Yandava C."/>
            <person name="Izard J."/>
            <person name="Baranova O.V."/>
            <person name="Blanton J.M."/>
            <person name="Tanner A.C."/>
            <person name="Dewhirst F.E."/>
            <person name="Haas B."/>
            <person name="Nusbaum C."/>
            <person name="Birren B."/>
        </authorList>
    </citation>
    <scope>NUCLEOTIDE SEQUENCE [LARGE SCALE GENOMIC DNA]</scope>
    <source>
        <strain evidence="1">1-1 BBBD Race 1</strain>
    </source>
</reference>
<reference evidence="1" key="2">
    <citation type="submission" date="2016-05" db="EMBL/GenBank/DDBJ databases">
        <title>Comparative analysis highlights variable genome content of wheat rusts and divergence of the mating loci.</title>
        <authorList>
            <person name="Cuomo C.A."/>
            <person name="Bakkeren G."/>
            <person name="Szabo L."/>
            <person name="Khalil H."/>
            <person name="Joly D."/>
            <person name="Goldberg J."/>
            <person name="Young S."/>
            <person name="Zeng Q."/>
            <person name="Fellers J."/>
        </authorList>
    </citation>
    <scope>NUCLEOTIDE SEQUENCE [LARGE SCALE GENOMIC DNA]</scope>
    <source>
        <strain evidence="1">1-1 BBBD Race 1</strain>
    </source>
</reference>
<dbReference type="VEuPathDB" id="FungiDB:PTTG_27514"/>
<accession>A0A180GK14</accession>
<proteinExistence type="predicted"/>
<dbReference type="AlphaFoldDB" id="A0A180GK14"/>
<organism evidence="1">
    <name type="scientific">Puccinia triticina (isolate 1-1 / race 1 (BBBD))</name>
    <name type="common">Brown leaf rust fungus</name>
    <dbReference type="NCBI Taxonomy" id="630390"/>
    <lineage>
        <taxon>Eukaryota</taxon>
        <taxon>Fungi</taxon>
        <taxon>Dikarya</taxon>
        <taxon>Basidiomycota</taxon>
        <taxon>Pucciniomycotina</taxon>
        <taxon>Pucciniomycetes</taxon>
        <taxon>Pucciniales</taxon>
        <taxon>Pucciniaceae</taxon>
        <taxon>Puccinia</taxon>
    </lineage>
</organism>
<dbReference type="OrthoDB" id="10653267at2759"/>
<evidence type="ECO:0000313" key="2">
    <source>
        <dbReference type="EnsemblFungi" id="PTTG_27514-t43_1-p1"/>
    </source>
</evidence>
<keyword evidence="3" id="KW-1185">Reference proteome</keyword>